<sequence>MICSRCVSRRSNMSLRSRAFVHVARSPMNIVMALLSLTCSRFKASAAAARSRSRSLSFFRLAFSSSTIASLSVNVI</sequence>
<reference evidence="1" key="1">
    <citation type="submission" date="2021-11" db="EMBL/GenBank/DDBJ databases">
        <authorList>
            <consortium name="Genoscope - CEA"/>
            <person name="William W."/>
        </authorList>
    </citation>
    <scope>NUCLEOTIDE SEQUENCE</scope>
</reference>
<accession>A0A8J2SSS3</accession>
<keyword evidence="2" id="KW-1185">Reference proteome</keyword>
<gene>
    <name evidence="1" type="ORF">PECAL_4P12810</name>
</gene>
<dbReference type="Proteomes" id="UP000789595">
    <property type="component" value="Unassembled WGS sequence"/>
</dbReference>
<dbReference type="EMBL" id="CAKKNE010000004">
    <property type="protein sequence ID" value="CAH0374026.1"/>
    <property type="molecule type" value="Genomic_DNA"/>
</dbReference>
<organism evidence="1 2">
    <name type="scientific">Pelagomonas calceolata</name>
    <dbReference type="NCBI Taxonomy" id="35677"/>
    <lineage>
        <taxon>Eukaryota</taxon>
        <taxon>Sar</taxon>
        <taxon>Stramenopiles</taxon>
        <taxon>Ochrophyta</taxon>
        <taxon>Pelagophyceae</taxon>
        <taxon>Pelagomonadales</taxon>
        <taxon>Pelagomonadaceae</taxon>
        <taxon>Pelagomonas</taxon>
    </lineage>
</organism>
<evidence type="ECO:0000313" key="1">
    <source>
        <dbReference type="EMBL" id="CAH0374026.1"/>
    </source>
</evidence>
<evidence type="ECO:0000313" key="2">
    <source>
        <dbReference type="Proteomes" id="UP000789595"/>
    </source>
</evidence>
<protein>
    <submittedName>
        <fullName evidence="1">Uncharacterized protein</fullName>
    </submittedName>
</protein>
<proteinExistence type="predicted"/>
<name>A0A8J2SSS3_9STRA</name>
<comment type="caution">
    <text evidence="1">The sequence shown here is derived from an EMBL/GenBank/DDBJ whole genome shotgun (WGS) entry which is preliminary data.</text>
</comment>
<dbReference type="AlphaFoldDB" id="A0A8J2SSS3"/>